<protein>
    <submittedName>
        <fullName evidence="1">ATP-dependent DNA helicase</fullName>
    </submittedName>
</protein>
<evidence type="ECO:0000313" key="1">
    <source>
        <dbReference type="EMBL" id="USR89723.1"/>
    </source>
</evidence>
<name>A0ABY5ALB4_9CYAN</name>
<keyword evidence="1" id="KW-0347">Helicase</keyword>
<dbReference type="RefSeq" id="WP_252660805.1">
    <property type="nucleotide sequence ID" value="NZ_CP098611.1"/>
</dbReference>
<proteinExistence type="predicted"/>
<dbReference type="GO" id="GO:0004386">
    <property type="term" value="F:helicase activity"/>
    <property type="evidence" value="ECO:0007669"/>
    <property type="project" value="UniProtKB-KW"/>
</dbReference>
<keyword evidence="1" id="KW-0067">ATP-binding</keyword>
<dbReference type="Proteomes" id="UP001056708">
    <property type="component" value="Chromosome"/>
</dbReference>
<accession>A0ABY5ALB4</accession>
<keyword evidence="1" id="KW-0378">Hydrolase</keyword>
<reference evidence="1" key="1">
    <citation type="submission" date="2022-06" db="EMBL/GenBank/DDBJ databases">
        <title>Genome sequence of Phormidium yuhuli AB48 isolated from an industrial photobioreactor environment.</title>
        <authorList>
            <person name="Qiu Y."/>
            <person name="Noonan A.J.C."/>
            <person name="Dofher K."/>
            <person name="Koch M."/>
            <person name="Kieft B."/>
            <person name="Lin X."/>
            <person name="Ziels R.M."/>
            <person name="Hallam S.J."/>
        </authorList>
    </citation>
    <scope>NUCLEOTIDE SEQUENCE</scope>
    <source>
        <strain evidence="1">AB48</strain>
    </source>
</reference>
<sequence length="502" mass="56309">MGQPVIEAEVHGALRDFLRVSGGDRWPHHLTMARLVARALRLGRDALIQTGVFPTSSQRYALSYLMPILMSPTAVVLIGSTQVRRQLQERDIPDLQDWLGSNKPVREGDRLDAGFQGLLLTSPEAWLSDRLAGGQGFPDGVPTLIDGADDWERWTQQSLTVAISPQDWVDWIAASPEQGQQIRDVQVALVRRSWERPENPYQSHPLDKQEQAALGQLTPDAGMPPAWRNFWDSWPSHPGGIWAKLNRHQGQLWLYHSPVDLGKYLAPLWRRQPMVWVGGALDLERDAPAFRERLGLGDMTCVKFSPDRQQAYLHLYAPERLPLPNTPEYKPALLRELHELIRIGSSAETAAGLITIIVGDVPLRAIVAAQLAADFGSRVQVQQYDLPENGILISGWSFWREHQADLPPSKLLAIATLPFPSLEDPHVSAQVAHYKQQRQDWFRLYLLPTALSDLQRAIAPIRGVQGTVVLLDVRAIYRSYGKQIFAALSPYARVNSPEVGLF</sequence>
<keyword evidence="2" id="KW-1185">Reference proteome</keyword>
<organism evidence="1 2">
    <name type="scientific">Phormidium yuhuli AB48</name>
    <dbReference type="NCBI Taxonomy" id="2940671"/>
    <lineage>
        <taxon>Bacteria</taxon>
        <taxon>Bacillati</taxon>
        <taxon>Cyanobacteriota</taxon>
        <taxon>Cyanophyceae</taxon>
        <taxon>Oscillatoriophycideae</taxon>
        <taxon>Oscillatoriales</taxon>
        <taxon>Oscillatoriaceae</taxon>
        <taxon>Phormidium</taxon>
        <taxon>Phormidium yuhuli</taxon>
    </lineage>
</organism>
<gene>
    <name evidence="1" type="ORF">NEA10_12635</name>
</gene>
<keyword evidence="1" id="KW-0547">Nucleotide-binding</keyword>
<dbReference type="EMBL" id="CP098611">
    <property type="protein sequence ID" value="USR89723.1"/>
    <property type="molecule type" value="Genomic_DNA"/>
</dbReference>
<evidence type="ECO:0000313" key="2">
    <source>
        <dbReference type="Proteomes" id="UP001056708"/>
    </source>
</evidence>